<keyword evidence="2" id="KW-1185">Reference proteome</keyword>
<dbReference type="EMBL" id="JAAXOT010000019">
    <property type="protein sequence ID" value="NKY60001.1"/>
    <property type="molecule type" value="Genomic_DNA"/>
</dbReference>
<gene>
    <name evidence="1" type="ORF">HGA15_28420</name>
</gene>
<protein>
    <submittedName>
        <fullName evidence="1">Uncharacterized protein</fullName>
    </submittedName>
</protein>
<dbReference type="AlphaFoldDB" id="A0A846YQL3"/>
<evidence type="ECO:0000313" key="2">
    <source>
        <dbReference type="Proteomes" id="UP000570678"/>
    </source>
</evidence>
<dbReference type="RefSeq" id="WP_062979804.1">
    <property type="nucleotide sequence ID" value="NZ_JAAXOT010000019.1"/>
</dbReference>
<sequence>MTQYESQARPQWRGTGHRRFPLAAEVDGLWWVLRINPFPDHCLWTLFIDGVVRYDIEQVPPAWGRMNIGSAPLLAPATAERILTPLRDFAVYGSEVGRPCDGDFCCGRAWDPLRTRGR</sequence>
<reference evidence="1 2" key="1">
    <citation type="submission" date="2020-04" db="EMBL/GenBank/DDBJ databases">
        <title>MicrobeNet Type strains.</title>
        <authorList>
            <person name="Nicholson A.C."/>
        </authorList>
    </citation>
    <scope>NUCLEOTIDE SEQUENCE [LARGE SCALE GENOMIC DNA]</scope>
    <source>
        <strain evidence="1 2">JCM 3332</strain>
    </source>
</reference>
<comment type="caution">
    <text evidence="1">The sequence shown here is derived from an EMBL/GenBank/DDBJ whole genome shotgun (WGS) entry which is preliminary data.</text>
</comment>
<evidence type="ECO:0000313" key="1">
    <source>
        <dbReference type="EMBL" id="NKY60001.1"/>
    </source>
</evidence>
<dbReference type="Proteomes" id="UP000570678">
    <property type="component" value="Unassembled WGS sequence"/>
</dbReference>
<organism evidence="1 2">
    <name type="scientific">Nocardia flavorosea</name>
    <dbReference type="NCBI Taxonomy" id="53429"/>
    <lineage>
        <taxon>Bacteria</taxon>
        <taxon>Bacillati</taxon>
        <taxon>Actinomycetota</taxon>
        <taxon>Actinomycetes</taxon>
        <taxon>Mycobacteriales</taxon>
        <taxon>Nocardiaceae</taxon>
        <taxon>Nocardia</taxon>
    </lineage>
</organism>
<accession>A0A846YQL3</accession>
<name>A0A846YQL3_9NOCA</name>
<proteinExistence type="predicted"/>